<accession>A0ABP9MB99</accession>
<comment type="caution">
    <text evidence="2">The sequence shown here is derived from an EMBL/GenBank/DDBJ whole genome shotgun (WGS) entry which is preliminary data.</text>
</comment>
<evidence type="ECO:0000259" key="1">
    <source>
        <dbReference type="Pfam" id="PF12680"/>
    </source>
</evidence>
<proteinExistence type="predicted"/>
<dbReference type="SUPFAM" id="SSF54427">
    <property type="entry name" value="NTF2-like"/>
    <property type="match status" value="1"/>
</dbReference>
<keyword evidence="3" id="KW-1185">Reference proteome</keyword>
<dbReference type="Proteomes" id="UP001501407">
    <property type="component" value="Unassembled WGS sequence"/>
</dbReference>
<sequence length="132" mass="14328">MGTLDSDPTVADPARAYISAVGAHDIDKIETLFAEDATASFAGQVLSRADWINGLRRLFPALLRNDILEVFTAATRACIVYDFVTDTPAGAVRCVELVTVNDGRITQVELIFDRVAFAPVNEALEQRAKSVD</sequence>
<dbReference type="InterPro" id="IPR032710">
    <property type="entry name" value="NTF2-like_dom_sf"/>
</dbReference>
<protein>
    <recommendedName>
        <fullName evidence="1">SnoaL-like domain-containing protein</fullName>
    </recommendedName>
</protein>
<dbReference type="Pfam" id="PF12680">
    <property type="entry name" value="SnoaL_2"/>
    <property type="match status" value="1"/>
</dbReference>
<dbReference type="RefSeq" id="WP_194414752.1">
    <property type="nucleotide sequence ID" value="NZ_BAABKZ010000002.1"/>
</dbReference>
<gene>
    <name evidence="2" type="ORF">GCM10025760_20870</name>
</gene>
<evidence type="ECO:0000313" key="2">
    <source>
        <dbReference type="EMBL" id="GAA5092343.1"/>
    </source>
</evidence>
<dbReference type="EMBL" id="BAABKZ010000002">
    <property type="protein sequence ID" value="GAA5092343.1"/>
    <property type="molecule type" value="Genomic_DNA"/>
</dbReference>
<dbReference type="InterPro" id="IPR037401">
    <property type="entry name" value="SnoaL-like"/>
</dbReference>
<dbReference type="Gene3D" id="3.10.450.50">
    <property type="match status" value="1"/>
</dbReference>
<reference evidence="3" key="1">
    <citation type="journal article" date="2019" name="Int. J. Syst. Evol. Microbiol.">
        <title>The Global Catalogue of Microorganisms (GCM) 10K type strain sequencing project: providing services to taxonomists for standard genome sequencing and annotation.</title>
        <authorList>
            <consortium name="The Broad Institute Genomics Platform"/>
            <consortium name="The Broad Institute Genome Sequencing Center for Infectious Disease"/>
            <person name="Wu L."/>
            <person name="Ma J."/>
        </authorList>
    </citation>
    <scope>NUCLEOTIDE SEQUENCE [LARGE SCALE GENOMIC DNA]</scope>
    <source>
        <strain evidence="3">JCM 18959</strain>
    </source>
</reference>
<organism evidence="2 3">
    <name type="scientific">Microbacterium yannicii</name>
    <dbReference type="NCBI Taxonomy" id="671622"/>
    <lineage>
        <taxon>Bacteria</taxon>
        <taxon>Bacillati</taxon>
        <taxon>Actinomycetota</taxon>
        <taxon>Actinomycetes</taxon>
        <taxon>Micrococcales</taxon>
        <taxon>Microbacteriaceae</taxon>
        <taxon>Microbacterium</taxon>
    </lineage>
</organism>
<name>A0ABP9MB99_9MICO</name>
<feature type="domain" description="SnoaL-like" evidence="1">
    <location>
        <begin position="14"/>
        <end position="107"/>
    </location>
</feature>
<evidence type="ECO:0000313" key="3">
    <source>
        <dbReference type="Proteomes" id="UP001501407"/>
    </source>
</evidence>